<reference evidence="3 4" key="1">
    <citation type="submission" date="2019-07" db="EMBL/GenBank/DDBJ databases">
        <title>Whole genome shotgun sequence of Swaminathania salitolerans NBRC 104436.</title>
        <authorList>
            <person name="Hosoyama A."/>
            <person name="Uohara A."/>
            <person name="Ohji S."/>
            <person name="Ichikawa N."/>
        </authorList>
    </citation>
    <scope>NUCLEOTIDE SEQUENCE [LARGE SCALE GENOMIC DNA]</scope>
    <source>
        <strain evidence="3 4">NBRC 104436</strain>
    </source>
</reference>
<feature type="domain" description="AB hydrolase-1" evidence="2">
    <location>
        <begin position="44"/>
        <end position="280"/>
    </location>
</feature>
<name>A0A511BUH6_9PROT</name>
<organism evidence="3 4">
    <name type="scientific">Swaminathania salitolerans</name>
    <dbReference type="NCBI Taxonomy" id="182838"/>
    <lineage>
        <taxon>Bacteria</taxon>
        <taxon>Pseudomonadati</taxon>
        <taxon>Pseudomonadota</taxon>
        <taxon>Alphaproteobacteria</taxon>
        <taxon>Acetobacterales</taxon>
        <taxon>Acetobacteraceae</taxon>
        <taxon>Swaminathania</taxon>
    </lineage>
</organism>
<dbReference type="EMBL" id="BJVC01000006">
    <property type="protein sequence ID" value="GEL03154.1"/>
    <property type="molecule type" value="Genomic_DNA"/>
</dbReference>
<evidence type="ECO:0000313" key="4">
    <source>
        <dbReference type="Proteomes" id="UP000321405"/>
    </source>
</evidence>
<evidence type="ECO:0000256" key="1">
    <source>
        <dbReference type="ARBA" id="ARBA00038128"/>
    </source>
</evidence>
<comment type="similarity">
    <text evidence="1">Belongs to the AB hydrolase superfamily. Bacterial non-heme haloperoxidase / perhydrolase family.</text>
</comment>
<dbReference type="FunFam" id="3.40.50.1820:FF:000205">
    <property type="entry name" value="Non-haem bromoperoxidase BPO-A2"/>
    <property type="match status" value="1"/>
</dbReference>
<comment type="caution">
    <text evidence="3">The sequence shown here is derived from an EMBL/GenBank/DDBJ whole genome shotgun (WGS) entry which is preliminary data.</text>
</comment>
<dbReference type="PANTHER" id="PTHR43433:SF4">
    <property type="entry name" value="NON-HEME CHLOROPEROXIDASE-RELATED"/>
    <property type="match status" value="1"/>
</dbReference>
<gene>
    <name evidence="3" type="ORF">SSA02_23170</name>
</gene>
<dbReference type="Proteomes" id="UP000321405">
    <property type="component" value="Unassembled WGS sequence"/>
</dbReference>
<dbReference type="SUPFAM" id="SSF53474">
    <property type="entry name" value="alpha/beta-Hydrolases"/>
    <property type="match status" value="1"/>
</dbReference>
<accession>A0A511BUH6</accession>
<dbReference type="InterPro" id="IPR029058">
    <property type="entry name" value="AB_hydrolase_fold"/>
</dbReference>
<dbReference type="Gene3D" id="3.40.50.1820">
    <property type="entry name" value="alpha/beta hydrolase"/>
    <property type="match status" value="1"/>
</dbReference>
<dbReference type="AlphaFoldDB" id="A0A511BUH6"/>
<evidence type="ECO:0000313" key="3">
    <source>
        <dbReference type="EMBL" id="GEL03154.1"/>
    </source>
</evidence>
<dbReference type="InterPro" id="IPR050471">
    <property type="entry name" value="AB_hydrolase"/>
</dbReference>
<protein>
    <submittedName>
        <fullName evidence="3">Arylesterase</fullName>
    </submittedName>
</protein>
<dbReference type="InterPro" id="IPR000073">
    <property type="entry name" value="AB_hydrolase_1"/>
</dbReference>
<evidence type="ECO:0000259" key="2">
    <source>
        <dbReference type="Pfam" id="PF00561"/>
    </source>
</evidence>
<proteinExistence type="inferred from homology"/>
<sequence>MGEVHDSALRRRPRDDTVEDSTMPFLTLRDGNSLHYKDMGIGRPVLLIHGWPFTGDMWEYQTLALLEAGYRVVTYDRRGFGQSSHPYGGYDYDTLTADLAELIAYLDLTDLTLVGFSMGGGEIARYLSRNGTARLSGVALIASVVPGLLQTEDNPDGVPLDVFADFKAQIRRDRFLFLSEFLKGFYGVTMIRKPVSQALIDWSFTLGIMASPNATLDCIDSFSRTDFRDDLPAFTLPTLIVHGTGDKAAPYEITGKRVSELIPHARYVEYDSAPHGLFATDAEALNRDLLAFLRDTANAA</sequence>
<dbReference type="Pfam" id="PF00561">
    <property type="entry name" value="Abhydrolase_1"/>
    <property type="match status" value="1"/>
</dbReference>
<dbReference type="PANTHER" id="PTHR43433">
    <property type="entry name" value="HYDROLASE, ALPHA/BETA FOLD FAMILY PROTEIN"/>
    <property type="match status" value="1"/>
</dbReference>
<keyword evidence="4" id="KW-1185">Reference proteome</keyword>
<dbReference type="PRINTS" id="PR00111">
    <property type="entry name" value="ABHYDROLASE"/>
</dbReference>